<dbReference type="GO" id="GO:0006351">
    <property type="term" value="P:DNA-templated transcription"/>
    <property type="evidence" value="ECO:0007669"/>
    <property type="project" value="InterPro"/>
</dbReference>
<dbReference type="CDD" id="cd12148">
    <property type="entry name" value="fungal_TF_MHR"/>
    <property type="match status" value="1"/>
</dbReference>
<reference evidence="4 5" key="1">
    <citation type="submission" date="2017-12" db="EMBL/GenBank/DDBJ databases">
        <title>Genome sequence of the mycotoxigenic crop pathogen Fusarium proliferatum, strain ITEM 2341 from Date Palm.</title>
        <authorList>
            <person name="Almiman B.F."/>
            <person name="Shittu T.A."/>
            <person name="Muthumeenakshi S."/>
            <person name="Baroncelli R."/>
            <person name="Sreenivasaprasada S."/>
        </authorList>
    </citation>
    <scope>NUCLEOTIDE SEQUENCE [LARGE SCALE GENOMIC DNA]</scope>
    <source>
        <strain evidence="4 5">ITEM 2341</strain>
    </source>
</reference>
<accession>A0A365NK24</accession>
<dbReference type="InterPro" id="IPR007219">
    <property type="entry name" value="XnlR_reg_dom"/>
</dbReference>
<dbReference type="PANTHER" id="PTHR46910:SF17">
    <property type="entry name" value="SCFA-RELATED"/>
    <property type="match status" value="1"/>
</dbReference>
<dbReference type="EMBL" id="PKMI01000002">
    <property type="protein sequence ID" value="RBA21143.1"/>
    <property type="molecule type" value="Genomic_DNA"/>
</dbReference>
<dbReference type="Pfam" id="PF04082">
    <property type="entry name" value="Fungal_trans"/>
    <property type="match status" value="1"/>
</dbReference>
<evidence type="ECO:0000313" key="5">
    <source>
        <dbReference type="Proteomes" id="UP000251714"/>
    </source>
</evidence>
<comment type="caution">
    <text evidence="4">The sequence shown here is derived from an EMBL/GenBank/DDBJ whole genome shotgun (WGS) entry which is preliminary data.</text>
</comment>
<evidence type="ECO:0000313" key="4">
    <source>
        <dbReference type="EMBL" id="RBA21143.1"/>
    </source>
</evidence>
<dbReference type="SUPFAM" id="SSF52317">
    <property type="entry name" value="Class I glutamine amidotransferase-like"/>
    <property type="match status" value="1"/>
</dbReference>
<name>A0A365NK24_GIBIN</name>
<protein>
    <recommendedName>
        <fullName evidence="3">Xylanolytic transcriptional activator regulatory domain-containing protein</fullName>
    </recommendedName>
</protein>
<dbReference type="GO" id="GO:0008270">
    <property type="term" value="F:zinc ion binding"/>
    <property type="evidence" value="ECO:0007669"/>
    <property type="project" value="InterPro"/>
</dbReference>
<sequence length="949" mass="106157">MSKQDDKTPVRDTAEDDAYFPSPFSLTQYVTAKTDFDGADYPNKYTGGKWKILMIGTQERYLKMADGKFFSTGNHPVEMLLPMYHLDAAGFDIDVATLSGDPVKLEMWAFPQEDEAVKSIYDKYKQKLRSPLNLSEVWNGKDGKGFDQDTPYLAVFIPGGHGVLNGIPFSKTVGDVLRWAHANDRFFITLCHGPASILAADVGKPEGSNFIYKGYSIDVFPDSLDQGANIDIGYIPGKMEWLVGERLKKLGVTPINKTISGECHRDRLLLTGDSPLASNNLGKLAAKTLLEECDAERPCVQCVRAGTQCIPRESTSGDIGASALGQTNTRNRQAQTPGSPILPESSIVDLSALMIRGSGSSQDLRHDTSSLPGGTKLLEANTTLPAKHWRNVIGVELPADDVLDRLVDSFFSSVNWFMMVFHEDTFRSRYAEMLQQTQIKYQDTTFFWTWLLVLALGAHYAALRDPDDQMSPQYRQLSRDLISVIETRFLQIIGCQTVETVQICILLGSFIFYTRPTTGLGICGMGVKIAQVIGLHRESFWKETSLLAREVKRRTWWTLEVFDKYAAVAFGRPCIIDDSDCQVEMISDIDMDGHRHIPARPLVLYHQHKFRLYRIMGAFLGRKRQRNTFESLETIHQRMIRWRQELPDVLTLKGQEQSMDPIVVRPTEIHALSLQLTYDNLQIILHRTAVFNNTNELSFFSPKNSASLQPIFTSAMDTSELSRYPRILDACRRTHADVHVGMTMFTAGVVLCAICLSQPLTEMGSRAKMGVMHITRMCRETEPGLYSGQLISKQSLGIIDSLVEVMLRQETDMITGKTSYPGLHAPQMRHDSTSSMLGSSSVGRMIAPRPNTTATSPMESRNERVLDPIQEVFRQHISTPLNVGDMELQGTVTGNHEAEVDQGTMGTFNWDGDMSSLVDSGLVDASQLWLWADTLDFDSFNDPAVDPTE</sequence>
<evidence type="ECO:0000259" key="3">
    <source>
        <dbReference type="SMART" id="SM00906"/>
    </source>
</evidence>
<organism evidence="4 5">
    <name type="scientific">Gibberella intermedia</name>
    <name type="common">Bulb rot disease fungus</name>
    <name type="synonym">Fusarium proliferatum</name>
    <dbReference type="NCBI Taxonomy" id="948311"/>
    <lineage>
        <taxon>Eukaryota</taxon>
        <taxon>Fungi</taxon>
        <taxon>Dikarya</taxon>
        <taxon>Ascomycota</taxon>
        <taxon>Pezizomycotina</taxon>
        <taxon>Sordariomycetes</taxon>
        <taxon>Hypocreomycetidae</taxon>
        <taxon>Hypocreales</taxon>
        <taxon>Nectriaceae</taxon>
        <taxon>Fusarium</taxon>
        <taxon>Fusarium fujikuroi species complex</taxon>
    </lineage>
</organism>
<dbReference type="Gene3D" id="3.40.50.880">
    <property type="match status" value="1"/>
</dbReference>
<proteinExistence type="predicted"/>
<feature type="compositionally biased region" description="Polar residues" evidence="2">
    <location>
        <begin position="324"/>
        <end position="338"/>
    </location>
</feature>
<dbReference type="PANTHER" id="PTHR46910">
    <property type="entry name" value="TRANSCRIPTION FACTOR PDR1"/>
    <property type="match status" value="1"/>
</dbReference>
<keyword evidence="1" id="KW-0539">Nucleus</keyword>
<dbReference type="CDD" id="cd03148">
    <property type="entry name" value="GATase1_EcHsp31_like"/>
    <property type="match status" value="1"/>
</dbReference>
<feature type="compositionally biased region" description="Polar residues" evidence="2">
    <location>
        <begin position="850"/>
        <end position="859"/>
    </location>
</feature>
<evidence type="ECO:0000256" key="1">
    <source>
        <dbReference type="ARBA" id="ARBA00023242"/>
    </source>
</evidence>
<dbReference type="InterPro" id="IPR050987">
    <property type="entry name" value="AtrR-like"/>
</dbReference>
<feature type="domain" description="Xylanolytic transcriptional activator regulatory" evidence="3">
    <location>
        <begin position="519"/>
        <end position="592"/>
    </location>
</feature>
<dbReference type="GO" id="GO:0003677">
    <property type="term" value="F:DNA binding"/>
    <property type="evidence" value="ECO:0007669"/>
    <property type="project" value="InterPro"/>
</dbReference>
<dbReference type="SMART" id="SM00906">
    <property type="entry name" value="Fungal_trans"/>
    <property type="match status" value="1"/>
</dbReference>
<feature type="region of interest" description="Disordered" evidence="2">
    <location>
        <begin position="318"/>
        <end position="341"/>
    </location>
</feature>
<dbReference type="InterPro" id="IPR029062">
    <property type="entry name" value="Class_I_gatase-like"/>
</dbReference>
<dbReference type="AlphaFoldDB" id="A0A365NK24"/>
<feature type="region of interest" description="Disordered" evidence="2">
    <location>
        <begin position="818"/>
        <end position="861"/>
    </location>
</feature>
<dbReference type="GO" id="GO:0003700">
    <property type="term" value="F:DNA-binding transcription factor activity"/>
    <property type="evidence" value="ECO:0007669"/>
    <property type="project" value="InterPro"/>
</dbReference>
<dbReference type="Proteomes" id="UP000251714">
    <property type="component" value="Unassembled WGS sequence"/>
</dbReference>
<gene>
    <name evidence="4" type="ORF">FPRO05_07457</name>
</gene>
<dbReference type="NCBIfam" id="NF003168">
    <property type="entry name" value="PRK04155.1"/>
    <property type="match status" value="1"/>
</dbReference>
<evidence type="ECO:0000256" key="2">
    <source>
        <dbReference type="SAM" id="MobiDB-lite"/>
    </source>
</evidence>